<sequence length="202" mass="22855">MQSTSSGIDTMGAVNFLSIPREIRDLVYENLLISSEPINFNRFSGPLVYDIDTGLLRSWGAIPQVAHEACGIFYQRNTFVILDGDLQSFLHSNISCWVLHAPSSDPHRQQSIQINVNAWLSKIEIFQEQSMFTDYRELGAGLRYLLACPRLQSVVIDTGRGFWRMLDDESKIAVEELIRRLGPGLKVHMEGSGYRSGVEYLI</sequence>
<evidence type="ECO:0000313" key="1">
    <source>
        <dbReference type="EMBL" id="AUW31289.1"/>
    </source>
</evidence>
<dbReference type="AlphaFoldDB" id="A0A2K9YEL7"/>
<accession>A0A2K9YEL7</accession>
<dbReference type="EMBL" id="MG777504">
    <property type="protein sequence ID" value="AUW31289.1"/>
    <property type="molecule type" value="Genomic_DNA"/>
</dbReference>
<name>A0A2K9YEL7_CLAUC</name>
<organism evidence="1">
    <name type="scientific">Cladonia uncialis subsp. uncialis</name>
    <dbReference type="NCBI Taxonomy" id="180999"/>
    <lineage>
        <taxon>Eukaryota</taxon>
        <taxon>Fungi</taxon>
        <taxon>Dikarya</taxon>
        <taxon>Ascomycota</taxon>
        <taxon>Pezizomycotina</taxon>
        <taxon>Lecanoromycetes</taxon>
        <taxon>OSLEUM clade</taxon>
        <taxon>Lecanoromycetidae</taxon>
        <taxon>Lecanorales</taxon>
        <taxon>Lecanorineae</taxon>
        <taxon>Cladoniaceae</taxon>
        <taxon>Cladonia</taxon>
    </lineage>
</organism>
<protein>
    <submittedName>
        <fullName evidence="1">Uncharacterized protein</fullName>
    </submittedName>
</protein>
<proteinExistence type="predicted"/>
<reference evidence="1" key="1">
    <citation type="submission" date="2017-12" db="EMBL/GenBank/DDBJ databases">
        <title>Genome Sequencing Reveals a Rich Biosynthetic Potential.</title>
        <authorList>
            <person name="Bertrand R.L."/>
            <person name="Abdel-Hameed M.E."/>
            <person name="Sorensen J.L."/>
        </authorList>
    </citation>
    <scope>NUCLEOTIDE SEQUENCE</scope>
</reference>